<feature type="compositionally biased region" description="Low complexity" evidence="1">
    <location>
        <begin position="390"/>
        <end position="408"/>
    </location>
</feature>
<proteinExistence type="predicted"/>
<dbReference type="EMBL" id="LFJN01000002">
    <property type="protein sequence ID" value="KPI45270.1"/>
    <property type="molecule type" value="Genomic_DNA"/>
</dbReference>
<name>A0A0N1HAT0_9EURO</name>
<organism evidence="2 3">
    <name type="scientific">Cyphellophora attinorum</name>
    <dbReference type="NCBI Taxonomy" id="1664694"/>
    <lineage>
        <taxon>Eukaryota</taxon>
        <taxon>Fungi</taxon>
        <taxon>Dikarya</taxon>
        <taxon>Ascomycota</taxon>
        <taxon>Pezizomycotina</taxon>
        <taxon>Eurotiomycetes</taxon>
        <taxon>Chaetothyriomycetidae</taxon>
        <taxon>Chaetothyriales</taxon>
        <taxon>Cyphellophoraceae</taxon>
        <taxon>Cyphellophora</taxon>
    </lineage>
</organism>
<evidence type="ECO:0000313" key="3">
    <source>
        <dbReference type="Proteomes" id="UP000038010"/>
    </source>
</evidence>
<protein>
    <submittedName>
        <fullName evidence="2">Uncharacterized protein</fullName>
    </submittedName>
</protein>
<dbReference type="AlphaFoldDB" id="A0A0N1HAT0"/>
<accession>A0A0N1HAT0</accession>
<dbReference type="RefSeq" id="XP_018005233.1">
    <property type="nucleotide sequence ID" value="XM_018142494.1"/>
</dbReference>
<comment type="caution">
    <text evidence="2">The sequence shown here is derived from an EMBL/GenBank/DDBJ whole genome shotgun (WGS) entry which is preliminary data.</text>
</comment>
<keyword evidence="3" id="KW-1185">Reference proteome</keyword>
<sequence>MVRKCDVSVGSCVWLPADAGERDPAAYKASGLSEDLLDHPVLVVGSPDGPAEYVWILIMTSSHPEPTKLLPIRRWILNKETGQDEVDICPSCKRNGRQDQALAYSNVQKSIDGSHDTKGKFSHVCTDRVFEVSPQMLRYDSKAIEECYWDTFKMPYRLDAPSIHAVQSKTLALRQALIKNSRGIVPCSNPRGGKLHYGPDHDCTVPPIGLITIGQVLKVYGANADTASPKPQIFFCLVTSISGDYKQAMIFNVIDCDIDGANATVDDGTRRHYCLSTGDLQGHTELLSQERAEDSGRSKRTILIDLEARSEVNVSALKPLDYIEPDHGPASLHRSCYLSCEAQQRLKLVFGSHLTDFGRPRRFSGAPIAGVKFSSEAYRPESPSTTDKASISSSETSTSSTNTAVSSGTGPGSSLQSSIVKAAVMAPPISATKTINGHIQCGQVLRGRIGPAVPRKPQSTRDQQIEAHVVVVKINNDGQHAVVCRLGSLKPANAAAEKSSDELHKRISGRDPPSFIPLLGAHNPVEYYTTVFRLEEGANITLVPNLFVQVSAFHVAKVNGRSRRETVAEVAQSILGAAYKQATKLLKYGSKGEELAMGRPHTGGHDVCVS</sequence>
<evidence type="ECO:0000256" key="1">
    <source>
        <dbReference type="SAM" id="MobiDB-lite"/>
    </source>
</evidence>
<feature type="region of interest" description="Disordered" evidence="1">
    <location>
        <begin position="377"/>
        <end position="412"/>
    </location>
</feature>
<dbReference type="Proteomes" id="UP000038010">
    <property type="component" value="Unassembled WGS sequence"/>
</dbReference>
<dbReference type="GeneID" id="28734374"/>
<dbReference type="VEuPathDB" id="FungiDB:AB675_2517"/>
<reference evidence="2 3" key="1">
    <citation type="submission" date="2015-06" db="EMBL/GenBank/DDBJ databases">
        <title>Draft genome of the ant-associated black yeast Phialophora attae CBS 131958.</title>
        <authorList>
            <person name="Moreno L.F."/>
            <person name="Stielow B.J."/>
            <person name="de Hoog S."/>
            <person name="Vicente V.A."/>
            <person name="Weiss V.A."/>
            <person name="de Vries M."/>
            <person name="Cruz L.M."/>
            <person name="Souza E.M."/>
        </authorList>
    </citation>
    <scope>NUCLEOTIDE SEQUENCE [LARGE SCALE GENOMIC DNA]</scope>
    <source>
        <strain evidence="2 3">CBS 131958</strain>
    </source>
</reference>
<gene>
    <name evidence="2" type="ORF">AB675_2517</name>
</gene>
<evidence type="ECO:0000313" key="2">
    <source>
        <dbReference type="EMBL" id="KPI45270.1"/>
    </source>
</evidence>